<feature type="DNA-binding region" description="OmpR/PhoB-type" evidence="2">
    <location>
        <begin position="1"/>
        <end position="64"/>
    </location>
</feature>
<dbReference type="PROSITE" id="PS51755">
    <property type="entry name" value="OMPR_PHOB"/>
    <property type="match status" value="1"/>
</dbReference>
<keyword evidence="5" id="KW-1185">Reference proteome</keyword>
<evidence type="ECO:0000313" key="5">
    <source>
        <dbReference type="Proteomes" id="UP001157109"/>
    </source>
</evidence>
<dbReference type="InterPro" id="IPR016032">
    <property type="entry name" value="Sig_transdc_resp-reg_C-effctor"/>
</dbReference>
<evidence type="ECO:0000313" key="4">
    <source>
        <dbReference type="EMBL" id="GMA20033.1"/>
    </source>
</evidence>
<evidence type="ECO:0000259" key="3">
    <source>
        <dbReference type="PROSITE" id="PS51755"/>
    </source>
</evidence>
<comment type="caution">
    <text evidence="4">The sequence shown here is derived from an EMBL/GenBank/DDBJ whole genome shotgun (WGS) entry which is preliminary data.</text>
</comment>
<dbReference type="CDD" id="cd00383">
    <property type="entry name" value="trans_reg_C"/>
    <property type="match status" value="1"/>
</dbReference>
<sequence length="64" mass="7435">MRLMIELVENVGIVLSRDTLPTRVWDYPGGGDTRVVDVHMQRLRLKVGKDRIETVRGLGYKLRR</sequence>
<proteinExistence type="predicted"/>
<dbReference type="InterPro" id="IPR036388">
    <property type="entry name" value="WH-like_DNA-bd_sf"/>
</dbReference>
<dbReference type="Proteomes" id="UP001157109">
    <property type="component" value="Unassembled WGS sequence"/>
</dbReference>
<reference evidence="5" key="1">
    <citation type="journal article" date="2019" name="Int. J. Syst. Evol. Microbiol.">
        <title>The Global Catalogue of Microorganisms (GCM) 10K type strain sequencing project: providing services to taxonomists for standard genome sequencing and annotation.</title>
        <authorList>
            <consortium name="The Broad Institute Genomics Platform"/>
            <consortium name="The Broad Institute Genome Sequencing Center for Infectious Disease"/>
            <person name="Wu L."/>
            <person name="Ma J."/>
        </authorList>
    </citation>
    <scope>NUCLEOTIDE SEQUENCE [LARGE SCALE GENOMIC DNA]</scope>
    <source>
        <strain evidence="5">NBRC 105830</strain>
    </source>
</reference>
<feature type="domain" description="OmpR/PhoB-type" evidence="3">
    <location>
        <begin position="1"/>
        <end position="64"/>
    </location>
</feature>
<dbReference type="InterPro" id="IPR001867">
    <property type="entry name" value="OmpR/PhoB-type_DNA-bd"/>
</dbReference>
<dbReference type="Gene3D" id="1.10.10.10">
    <property type="entry name" value="Winged helix-like DNA-binding domain superfamily/Winged helix DNA-binding domain"/>
    <property type="match status" value="1"/>
</dbReference>
<dbReference type="SUPFAM" id="SSF46894">
    <property type="entry name" value="C-terminal effector domain of the bipartite response regulators"/>
    <property type="match status" value="1"/>
</dbReference>
<accession>A0ABQ6HQV1</accession>
<evidence type="ECO:0000256" key="1">
    <source>
        <dbReference type="ARBA" id="ARBA00023125"/>
    </source>
</evidence>
<organism evidence="4 5">
    <name type="scientific">Arsenicicoccus piscis</name>
    <dbReference type="NCBI Taxonomy" id="673954"/>
    <lineage>
        <taxon>Bacteria</taxon>
        <taxon>Bacillati</taxon>
        <taxon>Actinomycetota</taxon>
        <taxon>Actinomycetes</taxon>
        <taxon>Micrococcales</taxon>
        <taxon>Intrasporangiaceae</taxon>
        <taxon>Arsenicicoccus</taxon>
    </lineage>
</organism>
<dbReference type="SMART" id="SM00862">
    <property type="entry name" value="Trans_reg_C"/>
    <property type="match status" value="1"/>
</dbReference>
<evidence type="ECO:0000256" key="2">
    <source>
        <dbReference type="PROSITE-ProRule" id="PRU01091"/>
    </source>
</evidence>
<keyword evidence="1 2" id="KW-0238">DNA-binding</keyword>
<gene>
    <name evidence="4" type="ORF">GCM10025862_20540</name>
</gene>
<protein>
    <recommendedName>
        <fullName evidence="3">OmpR/PhoB-type domain-containing protein</fullName>
    </recommendedName>
</protein>
<name>A0ABQ6HQV1_9MICO</name>
<dbReference type="Pfam" id="PF00486">
    <property type="entry name" value="Trans_reg_C"/>
    <property type="match status" value="1"/>
</dbReference>
<dbReference type="EMBL" id="BSUJ01000001">
    <property type="protein sequence ID" value="GMA20033.1"/>
    <property type="molecule type" value="Genomic_DNA"/>
</dbReference>